<evidence type="ECO:0000256" key="1">
    <source>
        <dbReference type="ARBA" id="ARBA00006484"/>
    </source>
</evidence>
<dbReference type="AlphaFoldDB" id="A0A0L6JTQ5"/>
<name>A0A0L6JTQ5_9FIRM</name>
<dbReference type="FunFam" id="3.40.50.720:FF:000084">
    <property type="entry name" value="Short-chain dehydrogenase reductase"/>
    <property type="match status" value="1"/>
</dbReference>
<protein>
    <submittedName>
        <fullName evidence="3">3-oxoacyl-(Acyl-carrier-protein) reductase</fullName>
        <ecNumber evidence="3">1.1.1.100</ecNumber>
    </submittedName>
</protein>
<comment type="similarity">
    <text evidence="1">Belongs to the short-chain dehydrogenases/reductases (SDR) family.</text>
</comment>
<reference evidence="4" key="1">
    <citation type="submission" date="2015-07" db="EMBL/GenBank/DDBJ databases">
        <title>Near-Complete Genome Sequence of the Cellulolytic Bacterium Bacteroides (Pseudobacteroides) cellulosolvens ATCC 35603.</title>
        <authorList>
            <person name="Dassa B."/>
            <person name="Utturkar S.M."/>
            <person name="Klingeman D.M."/>
            <person name="Hurt R.A."/>
            <person name="Keller M."/>
            <person name="Xu J."/>
            <person name="Reddy Y.H.K."/>
            <person name="Borovok I."/>
            <person name="Grinberg I.R."/>
            <person name="Lamed R."/>
            <person name="Zhivin O."/>
            <person name="Bayer E.A."/>
            <person name="Brown S.D."/>
        </authorList>
    </citation>
    <scope>NUCLEOTIDE SEQUENCE [LARGE SCALE GENOMIC DNA]</scope>
    <source>
        <strain evidence="4">DSM 2933</strain>
    </source>
</reference>
<dbReference type="GO" id="GO:0006633">
    <property type="term" value="P:fatty acid biosynthetic process"/>
    <property type="evidence" value="ECO:0007669"/>
    <property type="project" value="TreeGrafter"/>
</dbReference>
<gene>
    <name evidence="3" type="ORF">Bccel_4485</name>
</gene>
<dbReference type="SUPFAM" id="SSF51735">
    <property type="entry name" value="NAD(P)-binding Rossmann-fold domains"/>
    <property type="match status" value="1"/>
</dbReference>
<sequence>MSDLFDLRGKVAVITGASSGLGVQFAKALAKHGANIAIVARRVEKLEAVKADIEKLGVKCLSLRCDVSKTEDIKSAVSKIKEYFGTIDILVNNAGIGLFGPAEEQSDELWETMMSVNLNGAYYFSREVGKIMIEKKYGRIINIGSIHSTVAMTGLPLTAYCTTKGGLEMLTKSLANEWAKYNITVNSIGPGYFPSEMTEDVLANEDFMKVIKSNCPMERPGRDGELDGAIVYFASDASSYTTGQLLTIDGGWTTI</sequence>
<dbReference type="InterPro" id="IPR036291">
    <property type="entry name" value="NAD(P)-bd_dom_sf"/>
</dbReference>
<dbReference type="CDD" id="cd05347">
    <property type="entry name" value="Ga5DH-like_SDR_c"/>
    <property type="match status" value="1"/>
</dbReference>
<organism evidence="3 4">
    <name type="scientific">Pseudobacteroides cellulosolvens ATCC 35603 = DSM 2933</name>
    <dbReference type="NCBI Taxonomy" id="398512"/>
    <lineage>
        <taxon>Bacteria</taxon>
        <taxon>Bacillati</taxon>
        <taxon>Bacillota</taxon>
        <taxon>Clostridia</taxon>
        <taxon>Eubacteriales</taxon>
        <taxon>Oscillospiraceae</taxon>
        <taxon>Pseudobacteroides</taxon>
    </lineage>
</organism>
<dbReference type="InterPro" id="IPR002347">
    <property type="entry name" value="SDR_fam"/>
</dbReference>
<dbReference type="STRING" id="398512.Bccel_4485"/>
<evidence type="ECO:0000313" key="4">
    <source>
        <dbReference type="Proteomes" id="UP000036923"/>
    </source>
</evidence>
<evidence type="ECO:0000256" key="2">
    <source>
        <dbReference type="ARBA" id="ARBA00023002"/>
    </source>
</evidence>
<dbReference type="PANTHER" id="PTHR42760">
    <property type="entry name" value="SHORT-CHAIN DEHYDROGENASES/REDUCTASES FAMILY MEMBER"/>
    <property type="match status" value="1"/>
</dbReference>
<keyword evidence="4" id="KW-1185">Reference proteome</keyword>
<comment type="caution">
    <text evidence="3">The sequence shown here is derived from an EMBL/GenBank/DDBJ whole genome shotgun (WGS) entry which is preliminary data.</text>
</comment>
<dbReference type="PATRIC" id="fig|398512.5.peg.4697"/>
<dbReference type="GO" id="GO:0008206">
    <property type="term" value="P:bile acid metabolic process"/>
    <property type="evidence" value="ECO:0007669"/>
    <property type="project" value="UniProtKB-ARBA"/>
</dbReference>
<dbReference type="RefSeq" id="WP_036944434.1">
    <property type="nucleotide sequence ID" value="NZ_JQKC01000028.1"/>
</dbReference>
<dbReference type="eggNOG" id="COG1028">
    <property type="taxonomic scope" value="Bacteria"/>
</dbReference>
<proteinExistence type="inferred from homology"/>
<dbReference type="Gene3D" id="3.40.50.720">
    <property type="entry name" value="NAD(P)-binding Rossmann-like Domain"/>
    <property type="match status" value="1"/>
</dbReference>
<keyword evidence="2 3" id="KW-0560">Oxidoreductase</keyword>
<dbReference type="EC" id="1.1.1.100" evidence="3"/>
<dbReference type="PANTHER" id="PTHR42760:SF133">
    <property type="entry name" value="3-OXOACYL-[ACYL-CARRIER-PROTEIN] REDUCTASE"/>
    <property type="match status" value="1"/>
</dbReference>
<dbReference type="EMBL" id="LGTC01000001">
    <property type="protein sequence ID" value="KNY29211.1"/>
    <property type="molecule type" value="Genomic_DNA"/>
</dbReference>
<dbReference type="PRINTS" id="PR00080">
    <property type="entry name" value="SDRFAMILY"/>
</dbReference>
<dbReference type="GO" id="GO:0048038">
    <property type="term" value="F:quinone binding"/>
    <property type="evidence" value="ECO:0007669"/>
    <property type="project" value="TreeGrafter"/>
</dbReference>
<dbReference type="PRINTS" id="PR00081">
    <property type="entry name" value="GDHRDH"/>
</dbReference>
<dbReference type="OrthoDB" id="9803333at2"/>
<dbReference type="GO" id="GO:0004316">
    <property type="term" value="F:3-oxoacyl-[acyl-carrier-protein] reductase (NADPH) activity"/>
    <property type="evidence" value="ECO:0007669"/>
    <property type="project" value="UniProtKB-EC"/>
</dbReference>
<dbReference type="Pfam" id="PF13561">
    <property type="entry name" value="adh_short_C2"/>
    <property type="match status" value="1"/>
</dbReference>
<evidence type="ECO:0000313" key="3">
    <source>
        <dbReference type="EMBL" id="KNY29211.1"/>
    </source>
</evidence>
<accession>A0A0L6JTQ5</accession>
<dbReference type="Proteomes" id="UP000036923">
    <property type="component" value="Unassembled WGS sequence"/>
</dbReference>